<dbReference type="Pfam" id="PF07727">
    <property type="entry name" value="RVT_2"/>
    <property type="match status" value="1"/>
</dbReference>
<evidence type="ECO:0000313" key="4">
    <source>
        <dbReference type="Proteomes" id="UP000186601"/>
    </source>
</evidence>
<name>A0A2R6S6J6_9APHY</name>
<reference evidence="3 4" key="1">
    <citation type="submission" date="2018-02" db="EMBL/GenBank/DDBJ databases">
        <title>Genome sequence of the basidiomycete white-rot fungus Phlebia centrifuga.</title>
        <authorList>
            <person name="Granchi Z."/>
            <person name="Peng M."/>
            <person name="de Vries R.P."/>
            <person name="Hilden K."/>
            <person name="Makela M.R."/>
            <person name="Grigoriev I."/>
            <person name="Riley R."/>
        </authorList>
    </citation>
    <scope>NUCLEOTIDE SEQUENCE [LARGE SCALE GENOMIC DNA]</scope>
    <source>
        <strain evidence="3 4">FBCC195</strain>
    </source>
</reference>
<feature type="region of interest" description="Disordered" evidence="1">
    <location>
        <begin position="98"/>
        <end position="118"/>
    </location>
</feature>
<dbReference type="Proteomes" id="UP000186601">
    <property type="component" value="Unassembled WGS sequence"/>
</dbReference>
<dbReference type="EMBL" id="MLYV02000023">
    <property type="protein sequence ID" value="PSS37892.1"/>
    <property type="molecule type" value="Genomic_DNA"/>
</dbReference>
<organism evidence="3 4">
    <name type="scientific">Hermanssonia centrifuga</name>
    <dbReference type="NCBI Taxonomy" id="98765"/>
    <lineage>
        <taxon>Eukaryota</taxon>
        <taxon>Fungi</taxon>
        <taxon>Dikarya</taxon>
        <taxon>Basidiomycota</taxon>
        <taxon>Agaricomycotina</taxon>
        <taxon>Agaricomycetes</taxon>
        <taxon>Polyporales</taxon>
        <taxon>Meruliaceae</taxon>
        <taxon>Hermanssonia</taxon>
    </lineage>
</organism>
<keyword evidence="4" id="KW-1185">Reference proteome</keyword>
<dbReference type="STRING" id="98765.A0A2R6S6J6"/>
<dbReference type="AlphaFoldDB" id="A0A2R6S6J6"/>
<gene>
    <name evidence="3" type="ORF">PHLCEN_2v262</name>
</gene>
<feature type="domain" description="Reverse transcriptase Ty1/copia-type" evidence="2">
    <location>
        <begin position="28"/>
        <end position="87"/>
    </location>
</feature>
<protein>
    <recommendedName>
        <fullName evidence="2">Reverse transcriptase Ty1/copia-type domain-containing protein</fullName>
    </recommendedName>
</protein>
<sequence>MKEALARPDSQQWMLSMVEEITRLEARNSWEYVYAPTDANLISARFVYNLKGDEHGNPTQYRARLVAQGYKQVEGLNYNFDDIFAPDLNQYAPCAQSQQSKMMNSSRPTSNPLSYTVV</sequence>
<accession>A0A2R6S6J6</accession>
<dbReference type="OrthoDB" id="1111611at2759"/>
<evidence type="ECO:0000259" key="2">
    <source>
        <dbReference type="Pfam" id="PF07727"/>
    </source>
</evidence>
<proteinExistence type="predicted"/>
<comment type="caution">
    <text evidence="3">The sequence shown here is derived from an EMBL/GenBank/DDBJ whole genome shotgun (WGS) entry which is preliminary data.</text>
</comment>
<evidence type="ECO:0000313" key="3">
    <source>
        <dbReference type="EMBL" id="PSS37892.1"/>
    </source>
</evidence>
<dbReference type="InterPro" id="IPR013103">
    <property type="entry name" value="RVT_2"/>
</dbReference>
<evidence type="ECO:0000256" key="1">
    <source>
        <dbReference type="SAM" id="MobiDB-lite"/>
    </source>
</evidence>